<keyword evidence="3 5" id="KW-1133">Transmembrane helix</keyword>
<dbReference type="Gene3D" id="1.20.1250.20">
    <property type="entry name" value="MFS general substrate transporter like domains"/>
    <property type="match status" value="1"/>
</dbReference>
<sequence length="434" mass="44107">MSAFSVMVAAPSIQSEFDASAAQISAIISGYAVAYAAALIPGSRLGDIVGRRRMFAFGMLAFGATACLSAAATNIWWLIAARTLQGFAAAAAFPQVLTIIRLQAGDEQARARGFAAFGVALGVSGITGQVLSGAMIDTDFAGLGWRGIFLVNPLVAVAACLIVWREIPETRVSPAPRLDGPGALLSALGFGLLLVAALSASGDLTTAGGVALAALILLAIFAHRQVRLSRDDSHPLVPVTLFQSRFGWALAAAGLFHTTVVAFPLTMAVFLQAGLGQSAWTAGLFGLPVTIAFLCASSLSERVLRVWPPYRVMICGGALTALGLAACAGAGFSGTPALLIGPLLVVGWGQGWFLPLLLNAALSGLRPTLAGAGSGMLATMQQLGGGFGAAAANGVYFHLIQGSSTAGLAFVLATFIPTIAAVCAIALLPNPAEA</sequence>
<dbReference type="SUPFAM" id="SSF103473">
    <property type="entry name" value="MFS general substrate transporter"/>
    <property type="match status" value="1"/>
</dbReference>
<feature type="transmembrane region" description="Helical" evidence="5">
    <location>
        <begin position="20"/>
        <end position="42"/>
    </location>
</feature>
<dbReference type="EMBL" id="LLYB01000129">
    <property type="protein sequence ID" value="KRR16234.1"/>
    <property type="molecule type" value="Genomic_DNA"/>
</dbReference>
<evidence type="ECO:0000313" key="7">
    <source>
        <dbReference type="EMBL" id="KRR16234.1"/>
    </source>
</evidence>
<feature type="transmembrane region" description="Helical" evidence="5">
    <location>
        <begin position="184"/>
        <end position="201"/>
    </location>
</feature>
<dbReference type="GO" id="GO:0022857">
    <property type="term" value="F:transmembrane transporter activity"/>
    <property type="evidence" value="ECO:0007669"/>
    <property type="project" value="InterPro"/>
</dbReference>
<dbReference type="CDD" id="cd17321">
    <property type="entry name" value="MFS_MMR_MDR_like"/>
    <property type="match status" value="1"/>
</dbReference>
<dbReference type="InterPro" id="IPR011701">
    <property type="entry name" value="MFS"/>
</dbReference>
<dbReference type="Pfam" id="PF07690">
    <property type="entry name" value="MFS_1"/>
    <property type="match status" value="1"/>
</dbReference>
<evidence type="ECO:0000256" key="4">
    <source>
        <dbReference type="ARBA" id="ARBA00023136"/>
    </source>
</evidence>
<feature type="domain" description="Major facilitator superfamily (MFS) profile" evidence="6">
    <location>
        <begin position="1"/>
        <end position="432"/>
    </location>
</feature>
<evidence type="ECO:0000313" key="8">
    <source>
        <dbReference type="Proteomes" id="UP000051660"/>
    </source>
</evidence>
<reference evidence="7 8" key="1">
    <citation type="submission" date="2014-03" db="EMBL/GenBank/DDBJ databases">
        <title>Bradyrhizobium valentinum sp. nov., isolated from effective nodules of Lupinus mariae-josephae, a lupine endemic of basic-lime soils in Eastern Spain.</title>
        <authorList>
            <person name="Duran D."/>
            <person name="Rey L."/>
            <person name="Navarro A."/>
            <person name="Busquets A."/>
            <person name="Imperial J."/>
            <person name="Ruiz-Argueso T."/>
        </authorList>
    </citation>
    <scope>NUCLEOTIDE SEQUENCE [LARGE SCALE GENOMIC DNA]</scope>
    <source>
        <strain evidence="7 8">CCBAU 23086</strain>
    </source>
</reference>
<dbReference type="Gene3D" id="1.20.1720.10">
    <property type="entry name" value="Multidrug resistance protein D"/>
    <property type="match status" value="1"/>
</dbReference>
<evidence type="ECO:0000256" key="1">
    <source>
        <dbReference type="ARBA" id="ARBA00004141"/>
    </source>
</evidence>
<feature type="transmembrane region" description="Helical" evidence="5">
    <location>
        <begin position="143"/>
        <end position="164"/>
    </location>
</feature>
<dbReference type="PANTHER" id="PTHR42718:SF39">
    <property type="entry name" value="ACTINORHODIN TRANSPORTER-RELATED"/>
    <property type="match status" value="1"/>
</dbReference>
<feature type="transmembrane region" description="Helical" evidence="5">
    <location>
        <begin position="406"/>
        <end position="428"/>
    </location>
</feature>
<dbReference type="AlphaFoldDB" id="A0A0R3M8M5"/>
<evidence type="ECO:0000256" key="2">
    <source>
        <dbReference type="ARBA" id="ARBA00022692"/>
    </source>
</evidence>
<evidence type="ECO:0000256" key="5">
    <source>
        <dbReference type="SAM" id="Phobius"/>
    </source>
</evidence>
<dbReference type="PROSITE" id="PS50850">
    <property type="entry name" value="MFS"/>
    <property type="match status" value="1"/>
</dbReference>
<keyword evidence="2 5" id="KW-0812">Transmembrane</keyword>
<organism evidence="7 8">
    <name type="scientific">Bradyrhizobium lablabi</name>
    <dbReference type="NCBI Taxonomy" id="722472"/>
    <lineage>
        <taxon>Bacteria</taxon>
        <taxon>Pseudomonadati</taxon>
        <taxon>Pseudomonadota</taxon>
        <taxon>Alphaproteobacteria</taxon>
        <taxon>Hyphomicrobiales</taxon>
        <taxon>Nitrobacteraceae</taxon>
        <taxon>Bradyrhizobium</taxon>
    </lineage>
</organism>
<keyword evidence="4 5" id="KW-0472">Membrane</keyword>
<feature type="transmembrane region" description="Helical" evidence="5">
    <location>
        <begin position="84"/>
        <end position="102"/>
    </location>
</feature>
<name>A0A0R3M8M5_9BRAD</name>
<dbReference type="InterPro" id="IPR036259">
    <property type="entry name" value="MFS_trans_sf"/>
</dbReference>
<evidence type="ECO:0000259" key="6">
    <source>
        <dbReference type="PROSITE" id="PS50850"/>
    </source>
</evidence>
<feature type="transmembrane region" description="Helical" evidence="5">
    <location>
        <begin position="312"/>
        <end position="332"/>
    </location>
</feature>
<feature type="transmembrane region" description="Helical" evidence="5">
    <location>
        <begin position="54"/>
        <end position="78"/>
    </location>
</feature>
<dbReference type="InterPro" id="IPR020846">
    <property type="entry name" value="MFS_dom"/>
</dbReference>
<feature type="transmembrane region" description="Helical" evidence="5">
    <location>
        <begin position="246"/>
        <end position="273"/>
    </location>
</feature>
<gene>
    <name evidence="7" type="ORF">CQ14_27645</name>
</gene>
<dbReference type="PANTHER" id="PTHR42718">
    <property type="entry name" value="MAJOR FACILITATOR SUPERFAMILY MULTIDRUG TRANSPORTER MFSC"/>
    <property type="match status" value="1"/>
</dbReference>
<evidence type="ECO:0000256" key="3">
    <source>
        <dbReference type="ARBA" id="ARBA00022989"/>
    </source>
</evidence>
<feature type="transmembrane region" description="Helical" evidence="5">
    <location>
        <begin position="114"/>
        <end position="131"/>
    </location>
</feature>
<comment type="subcellular location">
    <subcellularLocation>
        <location evidence="1">Membrane</location>
        <topology evidence="1">Multi-pass membrane protein</topology>
    </subcellularLocation>
</comment>
<feature type="transmembrane region" description="Helical" evidence="5">
    <location>
        <begin position="207"/>
        <end position="226"/>
    </location>
</feature>
<accession>A0A0R3M8M5</accession>
<feature type="transmembrane region" description="Helical" evidence="5">
    <location>
        <begin position="338"/>
        <end position="362"/>
    </location>
</feature>
<dbReference type="GO" id="GO:0016020">
    <property type="term" value="C:membrane"/>
    <property type="evidence" value="ECO:0007669"/>
    <property type="project" value="UniProtKB-SubCell"/>
</dbReference>
<comment type="caution">
    <text evidence="7">The sequence shown here is derived from an EMBL/GenBank/DDBJ whole genome shotgun (WGS) entry which is preliminary data.</text>
</comment>
<feature type="transmembrane region" description="Helical" evidence="5">
    <location>
        <begin position="279"/>
        <end position="300"/>
    </location>
</feature>
<proteinExistence type="predicted"/>
<protein>
    <recommendedName>
        <fullName evidence="6">Major facilitator superfamily (MFS) profile domain-containing protein</fullName>
    </recommendedName>
</protein>
<dbReference type="Proteomes" id="UP000051660">
    <property type="component" value="Unassembled WGS sequence"/>
</dbReference>